<evidence type="ECO:0000259" key="6">
    <source>
        <dbReference type="PROSITE" id="PS50887"/>
    </source>
</evidence>
<proteinExistence type="predicted"/>
<dbReference type="InterPro" id="IPR043128">
    <property type="entry name" value="Rev_trsase/Diguanyl_cyclase"/>
</dbReference>
<reference evidence="7 10" key="2">
    <citation type="submission" date="2023-11" db="EMBL/GenBank/DDBJ databases">
        <title>Plant-associative lifestyle of Vibrio porteresiae and its evolutionary dynamics.</title>
        <authorList>
            <person name="Rameshkumar N."/>
            <person name="Kirti K."/>
        </authorList>
    </citation>
    <scope>NUCLEOTIDE SEQUENCE [LARGE SCALE GENOMIC DNA]</scope>
    <source>
        <strain evidence="7 10">MSSRF38</strain>
    </source>
</reference>
<evidence type="ECO:0000259" key="4">
    <source>
        <dbReference type="PROSITE" id="PS50112"/>
    </source>
</evidence>
<evidence type="ECO:0000256" key="2">
    <source>
        <dbReference type="ARBA" id="ARBA00012528"/>
    </source>
</evidence>
<dbReference type="InterPro" id="IPR035965">
    <property type="entry name" value="PAS-like_dom_sf"/>
</dbReference>
<sequence length="411" mass="47106">MSTTWLTCLLNEKGELVSSNQRHEDALSLENFTSWFFNSPSSLQPLQSRDFNSLLLSQEEPVELSILIQEELWGGSLMRMHPIDGDFPEAIFLSLHNIAKSPVQILDEANVRLMQKQMMQLESDLHYLVDIIPGVIYQYERRSDGHACFPYISPQVETLLGVKPEVVAQDATTLLQAVHPDDRQRVYHSVLRAEASQNEWECEFRVIHQGKICWLYGHSVPVHNDQHRQLWSGLMIDISDKKTLELKLQRESTIDPLTNVFNRRYFMYSLNRTFTSGFKNKDCVSILAIDFDHFKKVNDQYGHDAGDEVLKQVTSAIKRHIRRSDILARMGGEEFSVILPSTEYKDAVKIAEKLRKCVENTAVHYLDSAIRITITIGVASAENSDLNEKDLLRRADRALYRGKAAGRNLVM</sequence>
<dbReference type="InterPro" id="IPR013655">
    <property type="entry name" value="PAS_fold_3"/>
</dbReference>
<evidence type="ECO:0000259" key="5">
    <source>
        <dbReference type="PROSITE" id="PS50113"/>
    </source>
</evidence>
<accession>A0A1Y6IPW1</accession>
<dbReference type="NCBIfam" id="TIGR00254">
    <property type="entry name" value="GGDEF"/>
    <property type="match status" value="1"/>
</dbReference>
<dbReference type="InterPro" id="IPR000014">
    <property type="entry name" value="PAS"/>
</dbReference>
<evidence type="ECO:0000313" key="8">
    <source>
        <dbReference type="EMBL" id="SMR99111.1"/>
    </source>
</evidence>
<evidence type="ECO:0000256" key="3">
    <source>
        <dbReference type="ARBA" id="ARBA00034247"/>
    </source>
</evidence>
<keyword evidence="10" id="KW-1185">Reference proteome</keyword>
<evidence type="ECO:0000256" key="1">
    <source>
        <dbReference type="ARBA" id="ARBA00001946"/>
    </source>
</evidence>
<dbReference type="PROSITE" id="PS50112">
    <property type="entry name" value="PAS"/>
    <property type="match status" value="1"/>
</dbReference>
<dbReference type="PANTHER" id="PTHR45138:SF9">
    <property type="entry name" value="DIGUANYLATE CYCLASE DGCM-RELATED"/>
    <property type="match status" value="1"/>
</dbReference>
<dbReference type="GO" id="GO:0052621">
    <property type="term" value="F:diguanylate cyclase activity"/>
    <property type="evidence" value="ECO:0007669"/>
    <property type="project" value="UniProtKB-EC"/>
</dbReference>
<name>A0A1Y6IPW1_9VIBR</name>
<keyword evidence="8" id="KW-0548">Nucleotidyltransferase</keyword>
<dbReference type="PROSITE" id="PS50887">
    <property type="entry name" value="GGDEF"/>
    <property type="match status" value="1"/>
</dbReference>
<dbReference type="GO" id="GO:0043709">
    <property type="term" value="P:cell adhesion involved in single-species biofilm formation"/>
    <property type="evidence" value="ECO:0007669"/>
    <property type="project" value="TreeGrafter"/>
</dbReference>
<dbReference type="AlphaFoldDB" id="A0A1Y6IPW1"/>
<dbReference type="EC" id="2.7.7.65" evidence="2"/>
<keyword evidence="8" id="KW-0808">Transferase</keyword>
<comment type="cofactor">
    <cofactor evidence="1">
        <name>Mg(2+)</name>
        <dbReference type="ChEBI" id="CHEBI:18420"/>
    </cofactor>
</comment>
<dbReference type="EMBL" id="JAWRCO010000001">
    <property type="protein sequence ID" value="MDW6004091.1"/>
    <property type="molecule type" value="Genomic_DNA"/>
</dbReference>
<dbReference type="Proteomes" id="UP001283366">
    <property type="component" value="Unassembled WGS sequence"/>
</dbReference>
<evidence type="ECO:0000313" key="7">
    <source>
        <dbReference type="EMBL" id="MDW6004091.1"/>
    </source>
</evidence>
<dbReference type="Pfam" id="PF08447">
    <property type="entry name" value="PAS_3"/>
    <property type="match status" value="1"/>
</dbReference>
<dbReference type="InterPro" id="IPR050469">
    <property type="entry name" value="Diguanylate_Cyclase"/>
</dbReference>
<dbReference type="Pfam" id="PF00990">
    <property type="entry name" value="GGDEF"/>
    <property type="match status" value="1"/>
</dbReference>
<gene>
    <name evidence="8" type="primary">ycdT_1</name>
    <name evidence="7" type="ORF">SBX37_14620</name>
    <name evidence="8" type="ORF">VIM7927_00333</name>
</gene>
<dbReference type="PANTHER" id="PTHR45138">
    <property type="entry name" value="REGULATORY COMPONENTS OF SENSORY TRANSDUCTION SYSTEM"/>
    <property type="match status" value="1"/>
</dbReference>
<dbReference type="InterPro" id="IPR000160">
    <property type="entry name" value="GGDEF_dom"/>
</dbReference>
<dbReference type="SMART" id="SM00267">
    <property type="entry name" value="GGDEF"/>
    <property type="match status" value="1"/>
</dbReference>
<dbReference type="OrthoDB" id="9799509at2"/>
<dbReference type="GO" id="GO:1902201">
    <property type="term" value="P:negative regulation of bacterial-type flagellum-dependent cell motility"/>
    <property type="evidence" value="ECO:0007669"/>
    <property type="project" value="TreeGrafter"/>
</dbReference>
<dbReference type="SUPFAM" id="SSF55073">
    <property type="entry name" value="Nucleotide cyclase"/>
    <property type="match status" value="1"/>
</dbReference>
<dbReference type="InterPro" id="IPR000700">
    <property type="entry name" value="PAS-assoc_C"/>
</dbReference>
<dbReference type="NCBIfam" id="TIGR00229">
    <property type="entry name" value="sensory_box"/>
    <property type="match status" value="1"/>
</dbReference>
<evidence type="ECO:0000313" key="10">
    <source>
        <dbReference type="Proteomes" id="UP001283366"/>
    </source>
</evidence>
<protein>
    <recommendedName>
        <fullName evidence="2">diguanylate cyclase</fullName>
        <ecNumber evidence="2">2.7.7.65</ecNumber>
    </recommendedName>
</protein>
<dbReference type="PROSITE" id="PS50113">
    <property type="entry name" value="PAC"/>
    <property type="match status" value="1"/>
</dbReference>
<dbReference type="RefSeq" id="WP_087479169.1">
    <property type="nucleotide sequence ID" value="NZ_AP024883.1"/>
</dbReference>
<evidence type="ECO:0000313" key="9">
    <source>
        <dbReference type="Proteomes" id="UP000196125"/>
    </source>
</evidence>
<dbReference type="CDD" id="cd00130">
    <property type="entry name" value="PAS"/>
    <property type="match status" value="1"/>
</dbReference>
<dbReference type="SUPFAM" id="SSF55785">
    <property type="entry name" value="PYP-like sensor domain (PAS domain)"/>
    <property type="match status" value="1"/>
</dbReference>
<dbReference type="Proteomes" id="UP000196125">
    <property type="component" value="Unassembled WGS sequence"/>
</dbReference>
<dbReference type="CDD" id="cd01949">
    <property type="entry name" value="GGDEF"/>
    <property type="match status" value="1"/>
</dbReference>
<feature type="domain" description="GGDEF" evidence="6">
    <location>
        <begin position="282"/>
        <end position="411"/>
    </location>
</feature>
<dbReference type="GO" id="GO:0005886">
    <property type="term" value="C:plasma membrane"/>
    <property type="evidence" value="ECO:0007669"/>
    <property type="project" value="TreeGrafter"/>
</dbReference>
<reference evidence="8 9" key="1">
    <citation type="submission" date="2017-05" db="EMBL/GenBank/DDBJ databases">
        <authorList>
            <person name="Song R."/>
            <person name="Chenine A.L."/>
            <person name="Ruprecht R.M."/>
        </authorList>
    </citation>
    <scope>NUCLEOTIDE SEQUENCE [LARGE SCALE GENOMIC DNA]</scope>
    <source>
        <strain evidence="8 9">CECT 7927</strain>
    </source>
</reference>
<dbReference type="Gene3D" id="3.30.450.20">
    <property type="entry name" value="PAS domain"/>
    <property type="match status" value="1"/>
</dbReference>
<organism evidence="8 9">
    <name type="scientific">Vibrio mangrovi</name>
    <dbReference type="NCBI Taxonomy" id="474394"/>
    <lineage>
        <taxon>Bacteria</taxon>
        <taxon>Pseudomonadati</taxon>
        <taxon>Pseudomonadota</taxon>
        <taxon>Gammaproteobacteria</taxon>
        <taxon>Vibrionales</taxon>
        <taxon>Vibrionaceae</taxon>
        <taxon>Vibrio</taxon>
    </lineage>
</organism>
<feature type="domain" description="PAS" evidence="4">
    <location>
        <begin position="121"/>
        <end position="197"/>
    </location>
</feature>
<comment type="catalytic activity">
    <reaction evidence="3">
        <text>2 GTP = 3',3'-c-di-GMP + 2 diphosphate</text>
        <dbReference type="Rhea" id="RHEA:24898"/>
        <dbReference type="ChEBI" id="CHEBI:33019"/>
        <dbReference type="ChEBI" id="CHEBI:37565"/>
        <dbReference type="ChEBI" id="CHEBI:58805"/>
        <dbReference type="EC" id="2.7.7.65"/>
    </reaction>
</comment>
<dbReference type="FunFam" id="3.30.70.270:FF:000001">
    <property type="entry name" value="Diguanylate cyclase domain protein"/>
    <property type="match status" value="1"/>
</dbReference>
<dbReference type="InterPro" id="IPR029787">
    <property type="entry name" value="Nucleotide_cyclase"/>
</dbReference>
<feature type="domain" description="PAC" evidence="5">
    <location>
        <begin position="198"/>
        <end position="250"/>
    </location>
</feature>
<dbReference type="Gene3D" id="3.30.70.270">
    <property type="match status" value="1"/>
</dbReference>
<dbReference type="EMBL" id="FXXI01000001">
    <property type="protein sequence ID" value="SMR99111.1"/>
    <property type="molecule type" value="Genomic_DNA"/>
</dbReference>